<dbReference type="EMBL" id="AP009152">
    <property type="protein sequence ID" value="BAG28689.1"/>
    <property type="molecule type" value="Genomic_DNA"/>
</dbReference>
<dbReference type="SUPFAM" id="SSF53474">
    <property type="entry name" value="alpha/beta-Hydrolases"/>
    <property type="match status" value="1"/>
</dbReference>
<accession>B2GFW5</accession>
<proteinExistence type="predicted"/>
<evidence type="ECO:0000313" key="3">
    <source>
        <dbReference type="Proteomes" id="UP000008838"/>
    </source>
</evidence>
<organism evidence="2 3">
    <name type="scientific">Kocuria rhizophila (strain ATCC 9341 / DSM 348 / NBRC 103217 / DC2201)</name>
    <dbReference type="NCBI Taxonomy" id="378753"/>
    <lineage>
        <taxon>Bacteria</taxon>
        <taxon>Bacillati</taxon>
        <taxon>Actinomycetota</taxon>
        <taxon>Actinomycetes</taxon>
        <taxon>Micrococcales</taxon>
        <taxon>Micrococcaceae</taxon>
        <taxon>Kocuria</taxon>
    </lineage>
</organism>
<protein>
    <recommendedName>
        <fullName evidence="4">Fungal lipase-like domain-containing protein</fullName>
    </recommendedName>
</protein>
<gene>
    <name evidence="2" type="ordered locus">KRH_03420</name>
</gene>
<keyword evidence="3" id="KW-1185">Reference proteome</keyword>
<name>B2GFW5_KOCRD</name>
<dbReference type="STRING" id="378753.KRH_03420"/>
<dbReference type="CDD" id="cd00741">
    <property type="entry name" value="Lipase"/>
    <property type="match status" value="1"/>
</dbReference>
<dbReference type="eggNOG" id="COG1075">
    <property type="taxonomic scope" value="Bacteria"/>
</dbReference>
<reference evidence="2 3" key="1">
    <citation type="journal article" date="2008" name="J. Bacteriol.">
        <title>Complete genome sequence of the soil actinomycete Kocuria rhizophila.</title>
        <authorList>
            <person name="Takarada H."/>
            <person name="Sekine M."/>
            <person name="Kosugi H."/>
            <person name="Matsuo Y."/>
            <person name="Fujisawa T."/>
            <person name="Omata S."/>
            <person name="Kishi E."/>
            <person name="Shimizu A."/>
            <person name="Tsukatani N."/>
            <person name="Tanikawa S."/>
            <person name="Fujita N."/>
            <person name="Harayama S."/>
        </authorList>
    </citation>
    <scope>NUCLEOTIDE SEQUENCE [LARGE SCALE GENOMIC DNA]</scope>
    <source>
        <strain evidence="3">ATCC 9341 / DSM 348 / NBRC 103217 / DC2201</strain>
    </source>
</reference>
<feature type="region of interest" description="Disordered" evidence="1">
    <location>
        <begin position="1"/>
        <end position="30"/>
    </location>
</feature>
<dbReference type="Gene3D" id="3.40.50.1820">
    <property type="entry name" value="alpha/beta hydrolase"/>
    <property type="match status" value="1"/>
</dbReference>
<dbReference type="AlphaFoldDB" id="B2GFW5"/>
<evidence type="ECO:0000256" key="1">
    <source>
        <dbReference type="SAM" id="MobiDB-lite"/>
    </source>
</evidence>
<feature type="compositionally biased region" description="Low complexity" evidence="1">
    <location>
        <begin position="1"/>
        <end position="27"/>
    </location>
</feature>
<evidence type="ECO:0008006" key="4">
    <source>
        <dbReference type="Google" id="ProtNLM"/>
    </source>
</evidence>
<sequence>MSAAEGAGRGAPPAGSTAGAPSFPAGGVTEVRGPAQDVQAQLFGEGDPWRPAARGFTSAREVAAAAEGARQSMSVHGGAAPGQGGGIVTVDGDGLRSTSEDLGRAAGELGEAAAALVPLTAELELWALTGQALLGDAAALSGALVASVLEHTAGVALTAGRLGRAALRYDVTEHALTGSFTAAALGSPLGGLSASFAREAARTAEDVEVALARADVDSPAALRERVRFSALGVIVRGGGPHGTDAVIRGPGVDDLLDGVLQLPGPGGVPGREDPGAGHAPGGAAASGSSPLTLGQYLRGVMVGRLDGAGRRLARGPGEGDPPATDAELLDSLEPAVAAMMLANPTTAGIYALYRTGRRLSAAERPGPGLTGVLRGLEKERALYPARREVFTGVTPATAAARHMTPLSGRPLPAGVHHDGAVPTTVAGTAAALKDAKSIVSGTDADGRPVENSTVMVQKATGADGRTAYSVVLTGTEKWTDSAGVHDLKGISQGMTTVPSAPLSELPQAQRMAVQALRDAGIRPGDTVVLTGHSLGGIDAAGLAANQQFRGLYDVAAVTTFGAPVGDFAIPGETSVMAVEHVDDVVPTLDGVPNPDGAHRSTVQVNTPYAGALEWYGGRTGATAHEMHLYTVGAQGISGSGHPVVLAHEQRLADAVPHGPGTRTESYVYEGWEEHTGLDGVVSPRRAADRVR</sequence>
<evidence type="ECO:0000313" key="2">
    <source>
        <dbReference type="EMBL" id="BAG28689.1"/>
    </source>
</evidence>
<feature type="compositionally biased region" description="Low complexity" evidence="1">
    <location>
        <begin position="281"/>
        <end position="290"/>
    </location>
</feature>
<dbReference type="KEGG" id="krh:KRH_03420"/>
<dbReference type="HOGENOM" id="CLU_398370_0_0_11"/>
<dbReference type="InterPro" id="IPR029058">
    <property type="entry name" value="AB_hydrolase_fold"/>
</dbReference>
<dbReference type="OrthoDB" id="5095936at2"/>
<feature type="region of interest" description="Disordered" evidence="1">
    <location>
        <begin position="263"/>
        <end position="290"/>
    </location>
</feature>
<dbReference type="Proteomes" id="UP000008838">
    <property type="component" value="Chromosome"/>
</dbReference>